<reference evidence="10" key="1">
    <citation type="submission" date="2022-01" db="EMBL/GenBank/DDBJ databases">
        <authorList>
            <person name="King R."/>
        </authorList>
    </citation>
    <scope>NUCLEOTIDE SEQUENCE</scope>
</reference>
<evidence type="ECO:0000256" key="6">
    <source>
        <dbReference type="ARBA" id="ARBA00023136"/>
    </source>
</evidence>
<evidence type="ECO:0000256" key="2">
    <source>
        <dbReference type="ARBA" id="ARBA00022553"/>
    </source>
</evidence>
<evidence type="ECO:0000259" key="9">
    <source>
        <dbReference type="Pfam" id="PF25987"/>
    </source>
</evidence>
<evidence type="ECO:0000313" key="11">
    <source>
        <dbReference type="Proteomes" id="UP001152798"/>
    </source>
</evidence>
<dbReference type="InterPro" id="IPR059081">
    <property type="entry name" value="PRRT3-4"/>
</dbReference>
<sequence length="472" mass="51716">MFENVTDWDFSYENETEKLPDERNWPGRFYPSWGNVSPSSRFGLMLHAYGFAGSFTVLAFYAFFSVLNIRSMIASRPYMSTINVFLCLLGASRAIVLFVDPYALRDVMPKAMAAAIFDLGTACITSALCLTHLALVHIAQVKMKLKPFSSKTFISVAITLHLSCLLGMDISSALQPRFSYVVKIIIETIFLIWGLTVCAVFLCATHRAMSVLRSMPSTMLDRDLDPNYKGIMQLSALAPYNNLAGSVASALIPTLLAPKIAREAVEVASSSSSSCKSEPMKSSIMKHAKQSPNSSDGEDSTRLCSSIQKNRGTKKLSWGTEQRCSGQTLIKGMNDKKSGIEEEAEEATANTSLLPQQACKRDTELTLDAILNHIAYMSRERPCNGAGSGRRRAARALYVAGLSGGLGGSLLGLQLAALYLPDGWIYDGDKRWLCYETLCRSLEISAAWGVANLTKQPVSERVKSPSRHGIFM</sequence>
<feature type="transmembrane region" description="Helical" evidence="8">
    <location>
        <begin position="111"/>
        <end position="136"/>
    </location>
</feature>
<dbReference type="Proteomes" id="UP001152798">
    <property type="component" value="Chromosome 3"/>
</dbReference>
<feature type="compositionally biased region" description="Low complexity" evidence="7">
    <location>
        <begin position="271"/>
        <end position="283"/>
    </location>
</feature>
<accession>A0A9P0H2G9</accession>
<dbReference type="Pfam" id="PF25987">
    <property type="entry name" value="PRRT3"/>
    <property type="match status" value="1"/>
</dbReference>
<dbReference type="OrthoDB" id="10066605at2759"/>
<dbReference type="PANTHER" id="PTHR35578">
    <property type="entry name" value="PROLINE-RICH TRANSMEMBRANE PROTEIN 4-RELATED"/>
    <property type="match status" value="1"/>
</dbReference>
<keyword evidence="5 8" id="KW-1133">Transmembrane helix</keyword>
<keyword evidence="2" id="KW-0597">Phosphoprotein</keyword>
<proteinExistence type="predicted"/>
<feature type="transmembrane region" description="Helical" evidence="8">
    <location>
        <begin position="48"/>
        <end position="69"/>
    </location>
</feature>
<keyword evidence="3 8" id="KW-0812">Transmembrane</keyword>
<feature type="transmembrane region" description="Helical" evidence="8">
    <location>
        <begin position="396"/>
        <end position="420"/>
    </location>
</feature>
<evidence type="ECO:0000256" key="5">
    <source>
        <dbReference type="ARBA" id="ARBA00022989"/>
    </source>
</evidence>
<organism evidence="10 11">
    <name type="scientific">Nezara viridula</name>
    <name type="common">Southern green stink bug</name>
    <name type="synonym">Cimex viridulus</name>
    <dbReference type="NCBI Taxonomy" id="85310"/>
    <lineage>
        <taxon>Eukaryota</taxon>
        <taxon>Metazoa</taxon>
        <taxon>Ecdysozoa</taxon>
        <taxon>Arthropoda</taxon>
        <taxon>Hexapoda</taxon>
        <taxon>Insecta</taxon>
        <taxon>Pterygota</taxon>
        <taxon>Neoptera</taxon>
        <taxon>Paraneoptera</taxon>
        <taxon>Hemiptera</taxon>
        <taxon>Heteroptera</taxon>
        <taxon>Panheteroptera</taxon>
        <taxon>Pentatomomorpha</taxon>
        <taxon>Pentatomoidea</taxon>
        <taxon>Pentatomidae</taxon>
        <taxon>Pentatominae</taxon>
        <taxon>Nezara</taxon>
    </lineage>
</organism>
<protein>
    <recommendedName>
        <fullName evidence="9">Proline-rich transmembrane protein 3/4 domain-containing protein</fullName>
    </recommendedName>
</protein>
<feature type="transmembrane region" description="Helical" evidence="8">
    <location>
        <begin position="180"/>
        <end position="204"/>
    </location>
</feature>
<evidence type="ECO:0000256" key="1">
    <source>
        <dbReference type="ARBA" id="ARBA00004141"/>
    </source>
</evidence>
<dbReference type="PANTHER" id="PTHR35578:SF6">
    <property type="entry name" value="PROLINE-RICH TRANSMEMBRANE PROTEIN 4"/>
    <property type="match status" value="1"/>
</dbReference>
<evidence type="ECO:0000256" key="7">
    <source>
        <dbReference type="SAM" id="MobiDB-lite"/>
    </source>
</evidence>
<evidence type="ECO:0000313" key="10">
    <source>
        <dbReference type="EMBL" id="CAH1395008.1"/>
    </source>
</evidence>
<feature type="domain" description="Proline-rich transmembrane protein 3/4" evidence="9">
    <location>
        <begin position="31"/>
        <end position="215"/>
    </location>
</feature>
<feature type="transmembrane region" description="Helical" evidence="8">
    <location>
        <begin position="148"/>
        <end position="168"/>
    </location>
</feature>
<evidence type="ECO:0000256" key="8">
    <source>
        <dbReference type="SAM" id="Phobius"/>
    </source>
</evidence>
<keyword evidence="11" id="KW-1185">Reference proteome</keyword>
<name>A0A9P0H2G9_NEZVI</name>
<comment type="subcellular location">
    <subcellularLocation>
        <location evidence="1">Membrane</location>
        <topology evidence="1">Multi-pass membrane protein</topology>
    </subcellularLocation>
</comment>
<dbReference type="AlphaFoldDB" id="A0A9P0H2G9"/>
<keyword evidence="4" id="KW-0732">Signal</keyword>
<feature type="region of interest" description="Disordered" evidence="7">
    <location>
        <begin position="271"/>
        <end position="303"/>
    </location>
</feature>
<feature type="transmembrane region" description="Helical" evidence="8">
    <location>
        <begin position="81"/>
        <end position="99"/>
    </location>
</feature>
<dbReference type="EMBL" id="OV725079">
    <property type="protein sequence ID" value="CAH1395008.1"/>
    <property type="molecule type" value="Genomic_DNA"/>
</dbReference>
<gene>
    <name evidence="10" type="ORF">NEZAVI_LOCUS5357</name>
</gene>
<evidence type="ECO:0000256" key="4">
    <source>
        <dbReference type="ARBA" id="ARBA00022729"/>
    </source>
</evidence>
<evidence type="ECO:0000256" key="3">
    <source>
        <dbReference type="ARBA" id="ARBA00022692"/>
    </source>
</evidence>
<dbReference type="InterPro" id="IPR052836">
    <property type="entry name" value="PRRT_domain-containing"/>
</dbReference>
<keyword evidence="6 8" id="KW-0472">Membrane</keyword>